<proteinExistence type="predicted"/>
<comment type="caution">
    <text evidence="1">The sequence shown here is derived from an EMBL/GenBank/DDBJ whole genome shotgun (WGS) entry which is preliminary data.</text>
</comment>
<evidence type="ECO:0000313" key="1">
    <source>
        <dbReference type="EMBL" id="RHW28626.1"/>
    </source>
</evidence>
<sequence length="87" mass="9023">MPVVGAVTRTRFAQMDWAAPCAVPKRTSLRTSYVRRSVAGVAHRSVSVDGIAGATVLNRMLFSTVATSSGALGAGFVRALVRGSVST</sequence>
<gene>
    <name evidence="1" type="ORF">D0Z08_01845</name>
</gene>
<organism evidence="1 2">
    <name type="scientific">Nocardioides immobilis</name>
    <dbReference type="NCBI Taxonomy" id="2049295"/>
    <lineage>
        <taxon>Bacteria</taxon>
        <taxon>Bacillati</taxon>
        <taxon>Actinomycetota</taxon>
        <taxon>Actinomycetes</taxon>
        <taxon>Propionibacteriales</taxon>
        <taxon>Nocardioidaceae</taxon>
        <taxon>Nocardioides</taxon>
    </lineage>
</organism>
<dbReference type="Proteomes" id="UP000283644">
    <property type="component" value="Unassembled WGS sequence"/>
</dbReference>
<dbReference type="EMBL" id="QXGH01000009">
    <property type="protein sequence ID" value="RHW28626.1"/>
    <property type="molecule type" value="Genomic_DNA"/>
</dbReference>
<evidence type="ECO:0000313" key="2">
    <source>
        <dbReference type="Proteomes" id="UP000283644"/>
    </source>
</evidence>
<protein>
    <submittedName>
        <fullName evidence="1">Uncharacterized protein</fullName>
    </submittedName>
</protein>
<reference evidence="1 2" key="1">
    <citation type="submission" date="2018-09" db="EMBL/GenBank/DDBJ databases">
        <title>Genome sequencing of Nocardioides immobilis CCTCC AB 2017083 for comparison to Nocardioides silvaticus.</title>
        <authorList>
            <person name="Li C."/>
            <person name="Wang G."/>
        </authorList>
    </citation>
    <scope>NUCLEOTIDE SEQUENCE [LARGE SCALE GENOMIC DNA]</scope>
    <source>
        <strain evidence="1 2">CCTCC AB 2017083</strain>
    </source>
</reference>
<dbReference type="AlphaFoldDB" id="A0A417Y835"/>
<accession>A0A417Y835</accession>
<keyword evidence="2" id="KW-1185">Reference proteome</keyword>
<name>A0A417Y835_9ACTN</name>